<keyword evidence="1" id="KW-0812">Transmembrane</keyword>
<feature type="domain" description="DUF1707" evidence="2">
    <location>
        <begin position="7"/>
        <end position="59"/>
    </location>
</feature>
<dbReference type="PANTHER" id="PTHR40763:SF5">
    <property type="entry name" value="MEMBRANE PROTEIN"/>
    <property type="match status" value="1"/>
</dbReference>
<gene>
    <name evidence="3" type="ORF">HNR02_000924</name>
</gene>
<evidence type="ECO:0000256" key="1">
    <source>
        <dbReference type="SAM" id="Phobius"/>
    </source>
</evidence>
<dbReference type="PANTHER" id="PTHR40763">
    <property type="entry name" value="MEMBRANE PROTEIN-RELATED"/>
    <property type="match status" value="1"/>
</dbReference>
<evidence type="ECO:0000313" key="3">
    <source>
        <dbReference type="EMBL" id="NYI87601.1"/>
    </source>
</evidence>
<accession>A0A853AYF2</accession>
<keyword evidence="4" id="KW-1185">Reference proteome</keyword>
<feature type="transmembrane region" description="Helical" evidence="1">
    <location>
        <begin position="84"/>
        <end position="117"/>
    </location>
</feature>
<keyword evidence="1" id="KW-1133">Transmembrane helix</keyword>
<evidence type="ECO:0000313" key="4">
    <source>
        <dbReference type="Proteomes" id="UP000549616"/>
    </source>
</evidence>
<proteinExistence type="predicted"/>
<comment type="caution">
    <text evidence="3">The sequence shown here is derived from an EMBL/GenBank/DDBJ whole genome shotgun (WGS) entry which is preliminary data.</text>
</comment>
<dbReference type="RefSeq" id="WP_179771974.1">
    <property type="nucleotide sequence ID" value="NZ_JACCFK010000001.1"/>
</dbReference>
<dbReference type="Proteomes" id="UP000549616">
    <property type="component" value="Unassembled WGS sequence"/>
</dbReference>
<dbReference type="InterPro" id="IPR012551">
    <property type="entry name" value="DUF1707_SHOCT-like"/>
</dbReference>
<keyword evidence="1" id="KW-0472">Membrane</keyword>
<dbReference type="AlphaFoldDB" id="A0A853AYF2"/>
<reference evidence="3 4" key="1">
    <citation type="submission" date="2020-07" db="EMBL/GenBank/DDBJ databases">
        <title>Sequencing the genomes of 1000 actinobacteria strains.</title>
        <authorList>
            <person name="Klenk H.-P."/>
        </authorList>
    </citation>
    <scope>NUCLEOTIDE SEQUENCE [LARGE SCALE GENOMIC DNA]</scope>
    <source>
        <strain evidence="3 4">DSM 104006</strain>
    </source>
</reference>
<dbReference type="EMBL" id="JACCFK010000001">
    <property type="protein sequence ID" value="NYI87601.1"/>
    <property type="molecule type" value="Genomic_DNA"/>
</dbReference>
<sequence>MSDQPDLRLSDQERTEALDALSEHVRTGRLDIDEFGLRSAKVTAARTISELAPVFADLPAPRPRVLDRPAPAARPPARKVGLGLLPLLLIAAGALLVLTRGMSLVLLVPIAIAVVLLARRR</sequence>
<protein>
    <recommendedName>
        <fullName evidence="2">DUF1707 domain-containing protein</fullName>
    </recommendedName>
</protein>
<evidence type="ECO:0000259" key="2">
    <source>
        <dbReference type="Pfam" id="PF08044"/>
    </source>
</evidence>
<name>A0A853AYF2_9PSEU</name>
<organism evidence="3 4">
    <name type="scientific">Amycolatopsis endophytica</name>
    <dbReference type="NCBI Taxonomy" id="860233"/>
    <lineage>
        <taxon>Bacteria</taxon>
        <taxon>Bacillati</taxon>
        <taxon>Actinomycetota</taxon>
        <taxon>Actinomycetes</taxon>
        <taxon>Pseudonocardiales</taxon>
        <taxon>Pseudonocardiaceae</taxon>
        <taxon>Amycolatopsis</taxon>
    </lineage>
</organism>
<dbReference type="Pfam" id="PF08044">
    <property type="entry name" value="DUF1707"/>
    <property type="match status" value="1"/>
</dbReference>